<protein>
    <submittedName>
        <fullName evidence="2">Uncharacterized protein</fullName>
    </submittedName>
</protein>
<name>A0A8J3SN13_9ACTN</name>
<organism evidence="2 3">
    <name type="scientific">Planobispora siamensis</name>
    <dbReference type="NCBI Taxonomy" id="936338"/>
    <lineage>
        <taxon>Bacteria</taxon>
        <taxon>Bacillati</taxon>
        <taxon>Actinomycetota</taxon>
        <taxon>Actinomycetes</taxon>
        <taxon>Streptosporangiales</taxon>
        <taxon>Streptosporangiaceae</taxon>
        <taxon>Planobispora</taxon>
    </lineage>
</organism>
<reference evidence="2 3" key="1">
    <citation type="submission" date="2021-01" db="EMBL/GenBank/DDBJ databases">
        <title>Whole genome shotgun sequence of Planobispora siamensis NBRC 107568.</title>
        <authorList>
            <person name="Komaki H."/>
            <person name="Tamura T."/>
        </authorList>
    </citation>
    <scope>NUCLEOTIDE SEQUENCE [LARGE SCALE GENOMIC DNA]</scope>
    <source>
        <strain evidence="2 3">NBRC 107568</strain>
    </source>
</reference>
<dbReference type="AlphaFoldDB" id="A0A8J3SN13"/>
<sequence length="195" mass="21487">MNPELPAAEDPDERRLTMIYSGGKVDSVAADTRSEELLKRRTETAHAIAAEDIRAYTATVAARALDPDLDVTEMIDAAREMAARDRRFRVLTVLRARICTGASWDQIGALLTIDADTAKALYADAEQRWRDGDPAPWAPPAEDPAGTHPRRPVAAPIHLPPETLNDLVERLDVERLADLAVQVLTRARRDPDVPP</sequence>
<proteinExistence type="predicted"/>
<evidence type="ECO:0000256" key="1">
    <source>
        <dbReference type="SAM" id="MobiDB-lite"/>
    </source>
</evidence>
<gene>
    <name evidence="2" type="ORF">Psi01_60850</name>
</gene>
<evidence type="ECO:0000313" key="2">
    <source>
        <dbReference type="EMBL" id="GIH95455.1"/>
    </source>
</evidence>
<dbReference type="EMBL" id="BOOJ01000052">
    <property type="protein sequence ID" value="GIH95455.1"/>
    <property type="molecule type" value="Genomic_DNA"/>
</dbReference>
<evidence type="ECO:0000313" key="3">
    <source>
        <dbReference type="Proteomes" id="UP000619788"/>
    </source>
</evidence>
<comment type="caution">
    <text evidence="2">The sequence shown here is derived from an EMBL/GenBank/DDBJ whole genome shotgun (WGS) entry which is preliminary data.</text>
</comment>
<accession>A0A8J3SN13</accession>
<feature type="region of interest" description="Disordered" evidence="1">
    <location>
        <begin position="130"/>
        <end position="159"/>
    </location>
</feature>
<dbReference type="Proteomes" id="UP000619788">
    <property type="component" value="Unassembled WGS sequence"/>
</dbReference>
<keyword evidence="3" id="KW-1185">Reference proteome</keyword>